<dbReference type="EMBL" id="JACCBN010000001">
    <property type="protein sequence ID" value="NYD37856.1"/>
    <property type="molecule type" value="Genomic_DNA"/>
</dbReference>
<comment type="caution">
    <text evidence="2">The sequence shown here is derived from an EMBL/GenBank/DDBJ whole genome shotgun (WGS) entry which is preliminary data.</text>
</comment>
<evidence type="ECO:0000313" key="2">
    <source>
        <dbReference type="EMBL" id="NYD37856.1"/>
    </source>
</evidence>
<proteinExistence type="predicted"/>
<keyword evidence="1" id="KW-1133">Transmembrane helix</keyword>
<keyword evidence="3" id="KW-1185">Reference proteome</keyword>
<dbReference type="AlphaFoldDB" id="A0A7Y9DYL5"/>
<keyword evidence="1" id="KW-0472">Membrane</keyword>
<dbReference type="RefSeq" id="WP_179795381.1">
    <property type="nucleotide sequence ID" value="NZ_BAABHP010000025.1"/>
</dbReference>
<sequence>MNRRALVTAVVAVLLLVGAALCLARGIDTSPSTGGLLVAPVELTRVLGAWVAAAVVLVTAAVLCLIDVVARVRVSRAA</sequence>
<gene>
    <name evidence="2" type="ORF">BJ983_003958</name>
</gene>
<reference evidence="2 3" key="1">
    <citation type="submission" date="2020-07" db="EMBL/GenBank/DDBJ databases">
        <title>Sequencing the genomes of 1000 actinobacteria strains.</title>
        <authorList>
            <person name="Klenk H.-P."/>
        </authorList>
    </citation>
    <scope>NUCLEOTIDE SEQUENCE [LARGE SCALE GENOMIC DNA]</scope>
    <source>
        <strain evidence="2 3">DSM 45772</strain>
    </source>
</reference>
<evidence type="ECO:0000313" key="3">
    <source>
        <dbReference type="Proteomes" id="UP000535890"/>
    </source>
</evidence>
<protein>
    <submittedName>
        <fullName evidence="2">Uncharacterized protein</fullName>
    </submittedName>
</protein>
<keyword evidence="1" id="KW-0812">Transmembrane</keyword>
<feature type="transmembrane region" description="Helical" evidence="1">
    <location>
        <begin position="48"/>
        <end position="70"/>
    </location>
</feature>
<dbReference type="Proteomes" id="UP000535890">
    <property type="component" value="Unassembled WGS sequence"/>
</dbReference>
<accession>A0A7Y9DYL5</accession>
<organism evidence="2 3">
    <name type="scientific">Actinomycetospora corticicola</name>
    <dbReference type="NCBI Taxonomy" id="663602"/>
    <lineage>
        <taxon>Bacteria</taxon>
        <taxon>Bacillati</taxon>
        <taxon>Actinomycetota</taxon>
        <taxon>Actinomycetes</taxon>
        <taxon>Pseudonocardiales</taxon>
        <taxon>Pseudonocardiaceae</taxon>
        <taxon>Actinomycetospora</taxon>
    </lineage>
</organism>
<evidence type="ECO:0000256" key="1">
    <source>
        <dbReference type="SAM" id="Phobius"/>
    </source>
</evidence>
<name>A0A7Y9DYL5_9PSEU</name>